<name>A0AAN9ULZ5_9PEZI</name>
<dbReference type="EMBL" id="JAKJXP020000059">
    <property type="protein sequence ID" value="KAK7750735.1"/>
    <property type="molecule type" value="Genomic_DNA"/>
</dbReference>
<keyword evidence="3" id="KW-1185">Reference proteome</keyword>
<comment type="caution">
    <text evidence="2">The sequence shown here is derived from an EMBL/GenBank/DDBJ whole genome shotgun (WGS) entry which is preliminary data.</text>
</comment>
<proteinExistence type="predicted"/>
<evidence type="ECO:0000256" key="1">
    <source>
        <dbReference type="ARBA" id="ARBA00022801"/>
    </source>
</evidence>
<sequence>MTSSNKNIVFDVVGTLVSYDKFFESLEAVCGDRLRAVGAAPKLFGHLLLETAEREYTYLSLSGRYIRFFDLFPSLIFRALAYAGVREPRRFATPEELERIVGAYSELGMRPGAAECIAKLRAAGFTVWGFTAGDRERVGGYFVKAGVELPAENLISCDSIGKSKPEPDAYRPVLEKLASPGGAQPWFAAAHMWDVSTARTLGFKGAYTTVLEGDPLHEIFGDMDVVADSLPAMADKIIAAEGNP</sequence>
<dbReference type="InterPro" id="IPR051540">
    <property type="entry name" value="S-2-haloacid_dehalogenase"/>
</dbReference>
<dbReference type="InterPro" id="IPR023198">
    <property type="entry name" value="PGP-like_dom2"/>
</dbReference>
<protein>
    <recommendedName>
        <fullName evidence="4">2-haloalkanoic acid dehalogenase</fullName>
    </recommendedName>
</protein>
<dbReference type="SUPFAM" id="SSF56784">
    <property type="entry name" value="HAD-like"/>
    <property type="match status" value="1"/>
</dbReference>
<accession>A0AAN9ULZ5</accession>
<dbReference type="GO" id="GO:0016791">
    <property type="term" value="F:phosphatase activity"/>
    <property type="evidence" value="ECO:0007669"/>
    <property type="project" value="UniProtKB-ARBA"/>
</dbReference>
<dbReference type="PANTHER" id="PTHR43316">
    <property type="entry name" value="HYDROLASE, HALOACID DELAHOGENASE-RELATED"/>
    <property type="match status" value="1"/>
</dbReference>
<evidence type="ECO:0008006" key="4">
    <source>
        <dbReference type="Google" id="ProtNLM"/>
    </source>
</evidence>
<evidence type="ECO:0000313" key="2">
    <source>
        <dbReference type="EMBL" id="KAK7750735.1"/>
    </source>
</evidence>
<evidence type="ECO:0000313" key="3">
    <source>
        <dbReference type="Proteomes" id="UP001320420"/>
    </source>
</evidence>
<dbReference type="PANTHER" id="PTHR43316:SF4">
    <property type="entry name" value="ACID DEHALOGENASE, PUTATIVE (AFU_ORTHOLOGUE AFUA_8G05870)-RELATED"/>
    <property type="match status" value="1"/>
</dbReference>
<reference evidence="2 3" key="1">
    <citation type="submission" date="2024-02" db="EMBL/GenBank/DDBJ databases">
        <title>De novo assembly and annotation of 12 fungi associated with fruit tree decline syndrome in Ontario, Canada.</title>
        <authorList>
            <person name="Sulman M."/>
            <person name="Ellouze W."/>
            <person name="Ilyukhin E."/>
        </authorList>
    </citation>
    <scope>NUCLEOTIDE SEQUENCE [LARGE SCALE GENOMIC DNA]</scope>
    <source>
        <strain evidence="2 3">M11/M66-122</strain>
    </source>
</reference>
<dbReference type="Proteomes" id="UP001320420">
    <property type="component" value="Unassembled WGS sequence"/>
</dbReference>
<dbReference type="Pfam" id="PF00702">
    <property type="entry name" value="Hydrolase"/>
    <property type="match status" value="1"/>
</dbReference>
<dbReference type="Gene3D" id="3.40.50.1000">
    <property type="entry name" value="HAD superfamily/HAD-like"/>
    <property type="match status" value="1"/>
</dbReference>
<keyword evidence="1" id="KW-0378">Hydrolase</keyword>
<dbReference type="InterPro" id="IPR006439">
    <property type="entry name" value="HAD-SF_hydro_IA"/>
</dbReference>
<dbReference type="AlphaFoldDB" id="A0AAN9ULZ5"/>
<dbReference type="PRINTS" id="PR00413">
    <property type="entry name" value="HADHALOGNASE"/>
</dbReference>
<dbReference type="InterPro" id="IPR023214">
    <property type="entry name" value="HAD_sf"/>
</dbReference>
<organism evidence="2 3">
    <name type="scientific">Diatrype stigma</name>
    <dbReference type="NCBI Taxonomy" id="117547"/>
    <lineage>
        <taxon>Eukaryota</taxon>
        <taxon>Fungi</taxon>
        <taxon>Dikarya</taxon>
        <taxon>Ascomycota</taxon>
        <taxon>Pezizomycotina</taxon>
        <taxon>Sordariomycetes</taxon>
        <taxon>Xylariomycetidae</taxon>
        <taxon>Xylariales</taxon>
        <taxon>Diatrypaceae</taxon>
        <taxon>Diatrype</taxon>
    </lineage>
</organism>
<dbReference type="InterPro" id="IPR036412">
    <property type="entry name" value="HAD-like_sf"/>
</dbReference>
<dbReference type="Gene3D" id="1.10.150.240">
    <property type="entry name" value="Putative phosphatase, domain 2"/>
    <property type="match status" value="1"/>
</dbReference>
<gene>
    <name evidence="2" type="ORF">SLS62_007286</name>
</gene>